<sequence>MTVSFESRLFLGFDLSTQQLKIIVTTENLKAIKTYNVEFDSQFKEKYGIYKGVISGDDGEIVSPVLMWLDAIDYLFLQMKKDGFPFDKVVGISGSGQQHGSVYWSYNADNLLSHLSPKQELSTQLKDAFSWEMSPNWQDHSTSPEATIFHDVIGKEKLAKITGSKAHLRFTGLQIRKFITRSHRQEYEHTARISLVSSFVASVLLGHVTELEESDACGMNLYDIKKSKYDDDLLAIASGVDTKTDHVAKNDPCYQSSIDELKKKLGPITPITYKSLGVISDYFVSKYGFSQNCRIYSFTGDNLATILSLPLQPDDCLLSLGTSTTVLVITENYQPSSQYHLFKHPAMPNHYMGMICYSNGALAREKARDEINKQNSVEDSKTWDLFNQQLDESFGFNGKLGIYFPIGEIVPQASAQTIRAVLEKNQEVYRVRSCELNEYGFTINEDALAIVESQTLSCRLRAGSMLSQSGNQNGKKDRDDDDDGNNRKHLNNEGKKEIYDQVVSKFGELFVDGKKQTVDSLTSRPNKCYYAGGASNNISIIHKMSQILGAKNGNFKVEIPNACALGGAFKASWSFECEQRGEFIGYNEYIKKLFDDGDELEDFTKENLWKEYFEGVGMLAKMEETLLKTDST</sequence>
<reference evidence="7" key="1">
    <citation type="journal article" date="2022" name="DNA Res.">
        <title>Genome analysis of five recently described species of the CUG-Ser clade uncovers Candida theae as a new hybrid lineage with pathogenic potential in the Candida parapsilosis species complex.</title>
        <authorList>
            <person name="Mixao V."/>
            <person name="Del Olmo V."/>
            <person name="Hegedusova E."/>
            <person name="Saus E."/>
            <person name="Pryszcz L."/>
            <person name="Cillingova A."/>
            <person name="Nosek J."/>
            <person name="Gabaldon T."/>
        </authorList>
    </citation>
    <scope>NUCLEOTIDE SEQUENCE</scope>
    <source>
        <strain evidence="7">CBS 10844</strain>
    </source>
</reference>
<feature type="domain" description="Carbohydrate kinase FGGY N-terminal" evidence="6">
    <location>
        <begin position="10"/>
        <end position="239"/>
    </location>
</feature>
<evidence type="ECO:0000256" key="4">
    <source>
        <dbReference type="RuleBase" id="RU367058"/>
    </source>
</evidence>
<dbReference type="GO" id="GO:0005997">
    <property type="term" value="P:xylulose metabolic process"/>
    <property type="evidence" value="ECO:0007669"/>
    <property type="project" value="TreeGrafter"/>
</dbReference>
<proteinExistence type="inferred from homology"/>
<dbReference type="SUPFAM" id="SSF53067">
    <property type="entry name" value="Actin-like ATPase domain"/>
    <property type="match status" value="2"/>
</dbReference>
<dbReference type="AlphaFoldDB" id="A0AAI9T0J1"/>
<gene>
    <name evidence="7" type="ORF">KGF56_000467</name>
</gene>
<keyword evidence="4" id="KW-0859">Xylose metabolism</keyword>
<keyword evidence="4" id="KW-0119">Carbohydrate metabolism</keyword>
<dbReference type="PANTHER" id="PTHR10196">
    <property type="entry name" value="SUGAR KINASE"/>
    <property type="match status" value="1"/>
</dbReference>
<dbReference type="GO" id="GO:0005829">
    <property type="term" value="C:cytosol"/>
    <property type="evidence" value="ECO:0007669"/>
    <property type="project" value="TreeGrafter"/>
</dbReference>
<evidence type="ECO:0000259" key="6">
    <source>
        <dbReference type="Pfam" id="PF00370"/>
    </source>
</evidence>
<dbReference type="PANTHER" id="PTHR10196:SF57">
    <property type="entry name" value="XYLULOSE KINASE"/>
    <property type="match status" value="1"/>
</dbReference>
<comment type="catalytic activity">
    <reaction evidence="4">
        <text>D-xylulose + ATP = D-xylulose 5-phosphate + ADP + H(+)</text>
        <dbReference type="Rhea" id="RHEA:10964"/>
        <dbReference type="ChEBI" id="CHEBI:15378"/>
        <dbReference type="ChEBI" id="CHEBI:17140"/>
        <dbReference type="ChEBI" id="CHEBI:30616"/>
        <dbReference type="ChEBI" id="CHEBI:57737"/>
        <dbReference type="ChEBI" id="CHEBI:456216"/>
        <dbReference type="EC" id="2.7.1.17"/>
    </reaction>
</comment>
<evidence type="ECO:0000313" key="8">
    <source>
        <dbReference type="Proteomes" id="UP001202479"/>
    </source>
</evidence>
<evidence type="ECO:0000313" key="7">
    <source>
        <dbReference type="EMBL" id="KAI3406621.2"/>
    </source>
</evidence>
<organism evidence="7 8">
    <name type="scientific">Candida oxycetoniae</name>
    <dbReference type="NCBI Taxonomy" id="497107"/>
    <lineage>
        <taxon>Eukaryota</taxon>
        <taxon>Fungi</taxon>
        <taxon>Dikarya</taxon>
        <taxon>Ascomycota</taxon>
        <taxon>Saccharomycotina</taxon>
        <taxon>Pichiomycetes</taxon>
        <taxon>Debaryomycetaceae</taxon>
        <taxon>Candida/Lodderomyces clade</taxon>
        <taxon>Candida</taxon>
    </lineage>
</organism>
<dbReference type="GeneID" id="73378084"/>
<comment type="caution">
    <text evidence="7">The sequence shown here is derived from an EMBL/GenBank/DDBJ whole genome shotgun (WGS) entry which is preliminary data.</text>
</comment>
<dbReference type="Gene3D" id="3.30.420.40">
    <property type="match status" value="2"/>
</dbReference>
<keyword evidence="8" id="KW-1185">Reference proteome</keyword>
<dbReference type="InterPro" id="IPR018484">
    <property type="entry name" value="FGGY_N"/>
</dbReference>
<dbReference type="EC" id="2.7.1.17" evidence="4"/>
<evidence type="ECO:0000256" key="1">
    <source>
        <dbReference type="ARBA" id="ARBA00009156"/>
    </source>
</evidence>
<feature type="compositionally biased region" description="Basic and acidic residues" evidence="5">
    <location>
        <begin position="474"/>
        <end position="493"/>
    </location>
</feature>
<dbReference type="InterPro" id="IPR043129">
    <property type="entry name" value="ATPase_NBD"/>
</dbReference>
<protein>
    <recommendedName>
        <fullName evidence="4">Xylulose kinase</fullName>
        <ecNumber evidence="4">2.7.1.17</ecNumber>
    </recommendedName>
</protein>
<dbReference type="GO" id="GO:0004856">
    <property type="term" value="F:D-xylulokinase activity"/>
    <property type="evidence" value="ECO:0007669"/>
    <property type="project" value="UniProtKB-UniRule"/>
</dbReference>
<comment type="similarity">
    <text evidence="1 4">Belongs to the FGGY kinase family.</text>
</comment>
<comment type="function">
    <text evidence="4">Highly specific D-xylulose kinase which participates in the catabolism of xylose. Xylose is a major component of hemicelluloses such as xylan. Most fungi utilize D-xylose via three enzymatic reactions, xylose reductase (XR), xylitol dehydrogenase (XDH), and xylulokinase, to form xylulose 5-phosphate, which enters pentose phosphate pathway.</text>
</comment>
<dbReference type="GO" id="GO:0005524">
    <property type="term" value="F:ATP binding"/>
    <property type="evidence" value="ECO:0007669"/>
    <property type="project" value="UniProtKB-UniRule"/>
</dbReference>
<keyword evidence="4" id="KW-0547">Nucleotide-binding</keyword>
<keyword evidence="2 4" id="KW-0808">Transferase</keyword>
<dbReference type="EMBL" id="JAHUZD010000022">
    <property type="protein sequence ID" value="KAI3406621.2"/>
    <property type="molecule type" value="Genomic_DNA"/>
</dbReference>
<evidence type="ECO:0000256" key="5">
    <source>
        <dbReference type="SAM" id="MobiDB-lite"/>
    </source>
</evidence>
<keyword evidence="3 4" id="KW-0418">Kinase</keyword>
<evidence type="ECO:0000256" key="3">
    <source>
        <dbReference type="ARBA" id="ARBA00022777"/>
    </source>
</evidence>
<dbReference type="Pfam" id="PF00370">
    <property type="entry name" value="FGGY_N"/>
    <property type="match status" value="1"/>
</dbReference>
<name>A0AAI9T0J1_9ASCO</name>
<evidence type="ECO:0000256" key="2">
    <source>
        <dbReference type="ARBA" id="ARBA00022679"/>
    </source>
</evidence>
<feature type="region of interest" description="Disordered" evidence="5">
    <location>
        <begin position="467"/>
        <end position="493"/>
    </location>
</feature>
<dbReference type="GO" id="GO:0042732">
    <property type="term" value="P:D-xylose metabolic process"/>
    <property type="evidence" value="ECO:0007669"/>
    <property type="project" value="UniProtKB-UniRule"/>
</dbReference>
<dbReference type="InterPro" id="IPR042024">
    <property type="entry name" value="D-XK_euk"/>
</dbReference>
<dbReference type="RefSeq" id="XP_049182366.1">
    <property type="nucleotide sequence ID" value="XM_049326114.1"/>
</dbReference>
<dbReference type="CDD" id="cd07776">
    <property type="entry name" value="ASKHA_NBD_FGGY_SpXK-like"/>
    <property type="match status" value="1"/>
</dbReference>
<dbReference type="Proteomes" id="UP001202479">
    <property type="component" value="Unassembled WGS sequence"/>
</dbReference>
<keyword evidence="4" id="KW-0067">ATP-binding</keyword>
<accession>A0AAI9T0J1</accession>